<evidence type="ECO:0000259" key="7">
    <source>
        <dbReference type="Pfam" id="PF00892"/>
    </source>
</evidence>
<dbReference type="HOGENOM" id="CLU_025359_1_0_1"/>
<comment type="similarity">
    <text evidence="2 6">Belongs to the drug/metabolite transporter (DMT) superfamily. Plant drug/metabolite exporter (P-DME) (TC 2.A.7.4) family.</text>
</comment>
<evidence type="ECO:0000256" key="3">
    <source>
        <dbReference type="ARBA" id="ARBA00022692"/>
    </source>
</evidence>
<reference evidence="8" key="1">
    <citation type="submission" date="2013-08" db="EMBL/GenBank/DDBJ databases">
        <title>Oryza genome evolution.</title>
        <authorList>
            <person name="Wing R.A."/>
            <person name="Panaud O."/>
            <person name="Oliveira A.C."/>
        </authorList>
    </citation>
    <scope>NUCLEOTIDE SEQUENCE</scope>
</reference>
<reference evidence="8" key="2">
    <citation type="submission" date="2015-04" db="UniProtKB">
        <authorList>
            <consortium name="EnsemblPlants"/>
        </authorList>
    </citation>
    <scope>IDENTIFICATION</scope>
</reference>
<dbReference type="InterPro" id="IPR000620">
    <property type="entry name" value="EamA_dom"/>
</dbReference>
<name>A0A0D9YA94_9ORYZ</name>
<dbReference type="InterPro" id="IPR037185">
    <property type="entry name" value="EmrE-like"/>
</dbReference>
<feature type="transmembrane region" description="Helical" evidence="6">
    <location>
        <begin position="91"/>
        <end position="108"/>
    </location>
</feature>
<evidence type="ECO:0000256" key="6">
    <source>
        <dbReference type="RuleBase" id="RU363077"/>
    </source>
</evidence>
<keyword evidence="4 6" id="KW-1133">Transmembrane helix</keyword>
<feature type="domain" description="EamA" evidence="7">
    <location>
        <begin position="172"/>
        <end position="310"/>
    </location>
</feature>
<comment type="subcellular location">
    <subcellularLocation>
        <location evidence="1 6">Membrane</location>
        <topology evidence="1 6">Multi-pass membrane protein</topology>
    </subcellularLocation>
</comment>
<evidence type="ECO:0000313" key="9">
    <source>
        <dbReference type="Proteomes" id="UP000026961"/>
    </source>
</evidence>
<dbReference type="PANTHER" id="PTHR31218">
    <property type="entry name" value="WAT1-RELATED PROTEIN"/>
    <property type="match status" value="1"/>
</dbReference>
<organism evidence="8">
    <name type="scientific">Oryza glumipatula</name>
    <dbReference type="NCBI Taxonomy" id="40148"/>
    <lineage>
        <taxon>Eukaryota</taxon>
        <taxon>Viridiplantae</taxon>
        <taxon>Streptophyta</taxon>
        <taxon>Embryophyta</taxon>
        <taxon>Tracheophyta</taxon>
        <taxon>Spermatophyta</taxon>
        <taxon>Magnoliopsida</taxon>
        <taxon>Liliopsida</taxon>
        <taxon>Poales</taxon>
        <taxon>Poaceae</taxon>
        <taxon>BOP clade</taxon>
        <taxon>Oryzoideae</taxon>
        <taxon>Oryzeae</taxon>
        <taxon>Oryzinae</taxon>
        <taxon>Oryza</taxon>
    </lineage>
</organism>
<protein>
    <recommendedName>
        <fullName evidence="6">WAT1-related protein</fullName>
    </recommendedName>
</protein>
<evidence type="ECO:0000256" key="4">
    <source>
        <dbReference type="ARBA" id="ARBA00022989"/>
    </source>
</evidence>
<accession>A0A0D9YA94</accession>
<keyword evidence="3 6" id="KW-0812">Transmembrane</keyword>
<dbReference type="EnsemblPlants" id="OGLUM01G22470.2">
    <property type="protein sequence ID" value="OGLUM01G22470.2"/>
    <property type="gene ID" value="OGLUM01G22470"/>
</dbReference>
<dbReference type="Pfam" id="PF00892">
    <property type="entry name" value="EamA"/>
    <property type="match status" value="1"/>
</dbReference>
<feature type="transmembrane region" description="Helical" evidence="6">
    <location>
        <begin position="120"/>
        <end position="139"/>
    </location>
</feature>
<feature type="transmembrane region" description="Helical" evidence="6">
    <location>
        <begin position="293"/>
        <end position="312"/>
    </location>
</feature>
<feature type="transmembrane region" description="Helical" evidence="6">
    <location>
        <begin position="234"/>
        <end position="254"/>
    </location>
</feature>
<keyword evidence="5 6" id="KW-0472">Membrane</keyword>
<evidence type="ECO:0000256" key="1">
    <source>
        <dbReference type="ARBA" id="ARBA00004141"/>
    </source>
</evidence>
<feature type="transmembrane region" description="Helical" evidence="6">
    <location>
        <begin position="170"/>
        <end position="190"/>
    </location>
</feature>
<evidence type="ECO:0000256" key="2">
    <source>
        <dbReference type="ARBA" id="ARBA00007635"/>
    </source>
</evidence>
<feature type="transmembrane region" description="Helical" evidence="6">
    <location>
        <begin position="202"/>
        <end position="222"/>
    </location>
</feature>
<dbReference type="SUPFAM" id="SSF103481">
    <property type="entry name" value="Multidrug resistance efflux transporter EmrE"/>
    <property type="match status" value="1"/>
</dbReference>
<dbReference type="Gramene" id="OGLUM01G22470.2">
    <property type="protein sequence ID" value="OGLUM01G22470.2"/>
    <property type="gene ID" value="OGLUM01G22470"/>
</dbReference>
<keyword evidence="9" id="KW-1185">Reference proteome</keyword>
<evidence type="ECO:0000313" key="8">
    <source>
        <dbReference type="EnsemblPlants" id="OGLUM01G22470.2"/>
    </source>
</evidence>
<reference evidence="8" key="3">
    <citation type="submission" date="2018-05" db="EMBL/GenBank/DDBJ databases">
        <title>OgluRS3 (Oryza glumaepatula Reference Sequence Version 3).</title>
        <authorList>
            <person name="Zhang J."/>
            <person name="Kudrna D."/>
            <person name="Lee S."/>
            <person name="Talag J."/>
            <person name="Welchert J."/>
            <person name="Wing R.A."/>
        </authorList>
    </citation>
    <scope>NUCLEOTIDE SEQUENCE [LARGE SCALE GENOMIC DNA]</scope>
</reference>
<feature type="transmembrane region" description="Helical" evidence="6">
    <location>
        <begin position="49"/>
        <end position="71"/>
    </location>
</feature>
<dbReference type="InterPro" id="IPR030184">
    <property type="entry name" value="WAT1-related"/>
</dbReference>
<sequence length="334" mass="36151">MPSKQFFLIVSRGTARDIDSAQGDEDVQGEEEIVTKIAFNRGMSTTVFVFYRHAIAILFLVPVAFVVERIAGSVNIYGLGLSYSSATSSSAISNLLPVVAFFLAVLMGMESLNLKRIHGIAKVFGVLFSIVGVIILAFYKGPELKSLNLQHLSSRNVVPTGSTAYTTKTWTSGIFLTVLSTTSWALWTVLQGLMLEVYPSKLLNTTIQMVFATIQCFFIALAVERDFSRWKLGLDAGLIAVIYSGALVSGLAYYMQVWVIDKSGPVFLAMTMPLTLIVTIVLSSFVLGEAVTLGSILSGVVMVGGLYCVLWAKKAEQAIASKEEATLPVQATQV</sequence>
<dbReference type="AlphaFoldDB" id="A0A0D9YA94"/>
<dbReference type="Proteomes" id="UP000026961">
    <property type="component" value="Chromosome 1"/>
</dbReference>
<evidence type="ECO:0000256" key="5">
    <source>
        <dbReference type="ARBA" id="ARBA00023136"/>
    </source>
</evidence>
<dbReference type="GO" id="GO:0016020">
    <property type="term" value="C:membrane"/>
    <property type="evidence" value="ECO:0007669"/>
    <property type="project" value="UniProtKB-SubCell"/>
</dbReference>
<feature type="transmembrane region" description="Helical" evidence="6">
    <location>
        <begin position="266"/>
        <end position="287"/>
    </location>
</feature>
<dbReference type="GO" id="GO:0022857">
    <property type="term" value="F:transmembrane transporter activity"/>
    <property type="evidence" value="ECO:0007669"/>
    <property type="project" value="InterPro"/>
</dbReference>
<proteinExistence type="inferred from homology"/>